<dbReference type="HOGENOM" id="CLU_010194_2_1_10"/>
<keyword evidence="2" id="KW-0560">Oxidoreductase</keyword>
<sequence length="261" mass="28660">MPYTLITGASNGIGREFAREFARRKSDMVLVARSESSLRNLSAELSPAGEPVIHLCIEDLSDPESPRRVHQYCRDRSLGVELIINCAGFGYAGEYDSMPLEALQEMIQVNTAAMAVLIRLFLPAMIAEKKGGIINVASIGGFQGISRLGLYSATKSFILTLSESLHEELKNKGIKVVAVSPGYIETGFHARARQHPECSILPLSSPSVVVKASIKGLIKNRLHVYPTMTDFMVVFFQRFLPRSAVLKTAAFLAPLKHKGER</sequence>
<dbReference type="Gene3D" id="3.40.50.720">
    <property type="entry name" value="NAD(P)-binding Rossmann-like Domain"/>
    <property type="match status" value="1"/>
</dbReference>
<accession>B3EL54</accession>
<reference evidence="4" key="1">
    <citation type="submission" date="2008-06" db="EMBL/GenBank/DDBJ databases">
        <title>Complete sequence of Chlorobium phaeobacteroides BS1.</title>
        <authorList>
            <consortium name="US DOE Joint Genome Institute"/>
            <person name="Lucas S."/>
            <person name="Copeland A."/>
            <person name="Lapidus A."/>
            <person name="Glavina del Rio T."/>
            <person name="Dalin E."/>
            <person name="Tice H."/>
            <person name="Bruce D."/>
            <person name="Goodwin L."/>
            <person name="Pitluck S."/>
            <person name="Schmutz J."/>
            <person name="Larimer F."/>
            <person name="Land M."/>
            <person name="Hauser L."/>
            <person name="Kyrpides N."/>
            <person name="Ovchinnikova G."/>
            <person name="Li T."/>
            <person name="Liu Z."/>
            <person name="Zhao F."/>
            <person name="Overmann J."/>
            <person name="Bryant D.A."/>
            <person name="Richardson P."/>
        </authorList>
    </citation>
    <scope>NUCLEOTIDE SEQUENCE [LARGE SCALE GENOMIC DNA]</scope>
    <source>
        <strain evidence="4">BS1</strain>
    </source>
</reference>
<dbReference type="SUPFAM" id="SSF51735">
    <property type="entry name" value="NAD(P)-binding Rossmann-fold domains"/>
    <property type="match status" value="1"/>
</dbReference>
<dbReference type="EMBL" id="CP001101">
    <property type="protein sequence ID" value="ACE03281.1"/>
    <property type="molecule type" value="Genomic_DNA"/>
</dbReference>
<dbReference type="AlphaFoldDB" id="B3EL54"/>
<protein>
    <submittedName>
        <fullName evidence="4">Short-chain dehydrogenase/reductase SDR</fullName>
    </submittedName>
</protein>
<gene>
    <name evidence="4" type="ordered locus">Cphamn1_0312</name>
</gene>
<evidence type="ECO:0000256" key="3">
    <source>
        <dbReference type="RuleBase" id="RU000363"/>
    </source>
</evidence>
<dbReference type="GO" id="GO:0016491">
    <property type="term" value="F:oxidoreductase activity"/>
    <property type="evidence" value="ECO:0007669"/>
    <property type="project" value="UniProtKB-KW"/>
</dbReference>
<name>B3EL54_CHLPB</name>
<dbReference type="Pfam" id="PF00106">
    <property type="entry name" value="adh_short"/>
    <property type="match status" value="1"/>
</dbReference>
<dbReference type="InterPro" id="IPR036291">
    <property type="entry name" value="NAD(P)-bd_dom_sf"/>
</dbReference>
<evidence type="ECO:0000313" key="4">
    <source>
        <dbReference type="EMBL" id="ACE03281.1"/>
    </source>
</evidence>
<dbReference type="KEGG" id="cpb:Cphamn1_0312"/>
<dbReference type="PANTHER" id="PTHR44196">
    <property type="entry name" value="DEHYDROGENASE/REDUCTASE SDR FAMILY MEMBER 7B"/>
    <property type="match status" value="1"/>
</dbReference>
<dbReference type="PROSITE" id="PS00061">
    <property type="entry name" value="ADH_SHORT"/>
    <property type="match status" value="1"/>
</dbReference>
<dbReference type="PIRSF" id="PIRSF000126">
    <property type="entry name" value="11-beta-HSD1"/>
    <property type="match status" value="1"/>
</dbReference>
<dbReference type="eggNOG" id="COG0300">
    <property type="taxonomic scope" value="Bacteria"/>
</dbReference>
<dbReference type="GO" id="GO:0016020">
    <property type="term" value="C:membrane"/>
    <property type="evidence" value="ECO:0007669"/>
    <property type="project" value="TreeGrafter"/>
</dbReference>
<dbReference type="InterPro" id="IPR002347">
    <property type="entry name" value="SDR_fam"/>
</dbReference>
<dbReference type="InterPro" id="IPR020904">
    <property type="entry name" value="Sc_DH/Rdtase_CS"/>
</dbReference>
<dbReference type="CDD" id="cd05233">
    <property type="entry name" value="SDR_c"/>
    <property type="match status" value="1"/>
</dbReference>
<dbReference type="STRING" id="331678.Cphamn1_0312"/>
<dbReference type="PRINTS" id="PR00081">
    <property type="entry name" value="GDHRDH"/>
</dbReference>
<evidence type="ECO:0000256" key="1">
    <source>
        <dbReference type="ARBA" id="ARBA00006484"/>
    </source>
</evidence>
<dbReference type="PANTHER" id="PTHR44196:SF1">
    <property type="entry name" value="DEHYDROGENASE_REDUCTASE SDR FAMILY MEMBER 7B"/>
    <property type="match status" value="1"/>
</dbReference>
<dbReference type="PRINTS" id="PR00080">
    <property type="entry name" value="SDRFAMILY"/>
</dbReference>
<evidence type="ECO:0000256" key="2">
    <source>
        <dbReference type="ARBA" id="ARBA00023002"/>
    </source>
</evidence>
<comment type="similarity">
    <text evidence="1 3">Belongs to the short-chain dehydrogenases/reductases (SDR) family.</text>
</comment>
<organism evidence="4">
    <name type="scientific">Chlorobium phaeobacteroides (strain BS1)</name>
    <dbReference type="NCBI Taxonomy" id="331678"/>
    <lineage>
        <taxon>Bacteria</taxon>
        <taxon>Pseudomonadati</taxon>
        <taxon>Chlorobiota</taxon>
        <taxon>Chlorobiia</taxon>
        <taxon>Chlorobiales</taxon>
        <taxon>Chlorobiaceae</taxon>
        <taxon>Chlorobium/Pelodictyon group</taxon>
        <taxon>Chlorobium</taxon>
    </lineage>
</organism>
<proteinExistence type="inferred from homology"/>
<dbReference type="OrthoDB" id="9808814at2"/>